<accession>Q94MP3</accession>
<dbReference type="KEGG" id="vg:921783"/>
<evidence type="ECO:0000313" key="1">
    <source>
        <dbReference type="EMBL" id="AAK94411.1"/>
    </source>
</evidence>
<keyword evidence="2" id="KW-1185">Reference proteome</keyword>
<dbReference type="RefSeq" id="NP_203490.1">
    <property type="nucleotide sequence ID" value="NC_003085.1"/>
</dbReference>
<reference evidence="1 2" key="1">
    <citation type="submission" date="2001-06" db="EMBL/GenBank/DDBJ databases">
        <title>Genome organization of temperate Myxococcus phage Mx8.</title>
        <authorList>
            <person name="Youderian P."/>
            <person name="Walthers D."/>
            <person name="Salmi D."/>
            <person name="Magrini V."/>
            <person name="Hartzell P.L."/>
        </authorList>
    </citation>
    <scope>NUCLEOTIDE SEQUENCE [LARGE SCALE GENOMIC DNA]</scope>
</reference>
<proteinExistence type="predicted"/>
<sequence length="66" mass="6870">MSETKQTCGCGCEGPAVFVVTGFDYDPRAPGGRGEPFTAPSCASSADYLTEASAELGFPCTKTRLE</sequence>
<organism evidence="1 2">
    <name type="scientific">Myxococcus phage Mx8</name>
    <dbReference type="NCBI Taxonomy" id="49964"/>
    <lineage>
        <taxon>Viruses</taxon>
        <taxon>Duplodnaviria</taxon>
        <taxon>Heunggongvirae</taxon>
        <taxon>Uroviricota</taxon>
        <taxon>Caudoviricetes</taxon>
        <taxon>Myxoctovirus</taxon>
        <taxon>Myxoctovirus Mx8</taxon>
    </lineage>
</organism>
<dbReference type="GeneID" id="921783"/>
<protein>
    <submittedName>
        <fullName evidence="1">p76</fullName>
    </submittedName>
</protein>
<evidence type="ECO:0000313" key="2">
    <source>
        <dbReference type="Proteomes" id="UP000002093"/>
    </source>
</evidence>
<name>Q94MP3_9CAUD</name>
<dbReference type="EMBL" id="AF396866">
    <property type="protein sequence ID" value="AAK94411.1"/>
    <property type="molecule type" value="Genomic_DNA"/>
</dbReference>
<dbReference type="Proteomes" id="UP000002093">
    <property type="component" value="Segment"/>
</dbReference>